<name>A0AAQ4F7U6_AMBAM</name>
<dbReference type="Proteomes" id="UP001321473">
    <property type="component" value="Unassembled WGS sequence"/>
</dbReference>
<gene>
    <name evidence="1" type="ORF">V5799_015429</name>
</gene>
<dbReference type="EMBL" id="JARKHS020005775">
    <property type="protein sequence ID" value="KAK8783230.1"/>
    <property type="molecule type" value="Genomic_DNA"/>
</dbReference>
<proteinExistence type="predicted"/>
<feature type="non-terminal residue" evidence="1">
    <location>
        <position position="1"/>
    </location>
</feature>
<comment type="caution">
    <text evidence="1">The sequence shown here is derived from an EMBL/GenBank/DDBJ whole genome shotgun (WGS) entry which is preliminary data.</text>
</comment>
<reference evidence="1 2" key="1">
    <citation type="journal article" date="2023" name="Arcadia Sci">
        <title>De novo assembly of a long-read Amblyomma americanum tick genome.</title>
        <authorList>
            <person name="Chou S."/>
            <person name="Poskanzer K.E."/>
            <person name="Rollins M."/>
            <person name="Thuy-Boun P.S."/>
        </authorList>
    </citation>
    <scope>NUCLEOTIDE SEQUENCE [LARGE SCALE GENOMIC DNA]</scope>
    <source>
        <strain evidence="1">F_SG_1</strain>
        <tissue evidence="1">Salivary glands</tissue>
    </source>
</reference>
<organism evidence="1 2">
    <name type="scientific">Amblyomma americanum</name>
    <name type="common">Lone star tick</name>
    <dbReference type="NCBI Taxonomy" id="6943"/>
    <lineage>
        <taxon>Eukaryota</taxon>
        <taxon>Metazoa</taxon>
        <taxon>Ecdysozoa</taxon>
        <taxon>Arthropoda</taxon>
        <taxon>Chelicerata</taxon>
        <taxon>Arachnida</taxon>
        <taxon>Acari</taxon>
        <taxon>Parasitiformes</taxon>
        <taxon>Ixodida</taxon>
        <taxon>Ixodoidea</taxon>
        <taxon>Ixodidae</taxon>
        <taxon>Amblyomminae</taxon>
        <taxon>Amblyomma</taxon>
    </lineage>
</organism>
<protein>
    <submittedName>
        <fullName evidence="1">Uncharacterized protein</fullName>
    </submittedName>
</protein>
<accession>A0AAQ4F7U6</accession>
<evidence type="ECO:0000313" key="1">
    <source>
        <dbReference type="EMBL" id="KAK8783230.1"/>
    </source>
</evidence>
<sequence>LIAVLVVGTTAEGQRQETSSAAAGPGYDAAVSCEAASAPEPPFLSTGFVAIRPLGIHHCAAATSTSSHTERIKRGIECSLVSGRGGTMKKSVNDLRTFFVLQLIAVLVAGTTAEGQRQESSSAAAGPGYDAAVSCEAASAPEPPFLSTGFVAIRPLGIHHYAAETSTSSHWERIKPGIECSLVSGRGGTMKKSVNDLRTFFVLQLIAVLVAGTTAEGQRQETSSAASGPGYDVAVSCEAASAPEPPFLSTGFVAIRPLGIHHCAAATSTSSHSERIKPGIECSLVSGRGGTMKKSVNDLRTFFVLQLIAVLVAGTTAEGQRQETSSAAAGPGYDTAVSCEAASAPEPPFLSTGFVAIRPLGIHHCAAATSTSSHSERIKPGIECSHVSGRGGTMKTSVNDLRTFFVLQLIAVLVAGTTAEGQGQETSSAAAGPGYDAAVSCEAASAPEPPFLSTGFVAIRPLGIHHCAAETSTSSHSERIKPGIECSLVSGRGGTMKKSVNDLRTFFVLQLIAVLVAGTTAEGQRQETSSAAAGPGYDTAVSCEAASAPEPPFLSTGFVAIRPLGIHHCAAATSTSSHSERIKPGIECSHVSGRGGTTKKSVNDLRTFFVLQLIAVLVAGTTAEGQRQETSSAAAGPGYDAAVSCEAASAPEPPFLSTGFVAIRPLGIHHCAAETSTSSHSERIKPGIECSLVSGRGGTMKKSVNDLRTFFVLQLIAVLVAGTTAEGQRQETSSAAAGPGYDAAVSCEAASAPEPPFLSTGFVAIRPLGIHHCAAATSTSSHSERIKPDIDCSLVSGRGGTMKKSVNDLRTFFVLQLTAVLVAGMTAEGQRQETSSAAAGPGYDAAVSCEAASAPEPPFLSTGFVAIRPLGIHHCAAATSTSSHTEGIKPGIECSLVSGRGGTMKKSVNDLRTFFVLQLIAVLVAGTTAEGQRQETSSAAAGPGYDAAVSCEAASAPEPPFLSTGFVAIRPLGIHHCAAATSTSSHTERIKPGIECSLVSGRGGTMKKSVNDLRTFLVLQLIAVLVAGTTAEGQRQETSSAAAGPGYDAAVSCEAASAPEPPFLSTGFVAIRPLGIHHCAAATSTSSHTERIKHGIECSLVSGRGGTMKKSVNDLRTFFVLQLIAVLVAGTTAEGQRKETSSAAAGPGYNAAVSCEAASAPEPPFLSTGFVAIRPLGIHHCAAATSTSSHTERIKRGIECSLVSGRGGTMKKSVNDLRTFVLQLIAVLVAGTTAEGQRQETSSAAAGPGYDAAVSCEAASDPEPPFLSTGFVAIRPLGIHHCAAATSKSSHSERIKPGIECSLVSGRGGTMKKSVNDLRTFFVLQLIAVLVAGTTAEGQRQETSSAAAGPGYDAAVSCEAASAPEPPFLSTGFVAIRPLGIHHCAAATSTSSHTERIKRGIECSLVSGRGGTMKKSVNDLRTFFVLQLIAVLVAGTTAEGQRQETSSAAAGPGYDAAVSCEAASPPEPPFLSTGFVAIRPLGIHHYAAETSTSSHWERIKPGIECSLVSGRGGTMKKSVNDLRTFFVLQLIAVLVAGTTAEGQRQETSSAAAGPGYDVAVSCEAASAPEPPFPSTGFVAIRPLGIHHCAAATSTSSHSERIKPGIECSLVSGRGGTMKKSVNDLRTFFVLQLIAVLVAGTTAEGQRQETSSAAAGPEYDAAVSCEDASAPEPPFLSTGFVAIRPLRIHLCAAATSTSSPSERIKPGIECSLVSGRGGTMKKSVNDLRTFFVLQLIAVLLIAVLVAGTRAEGQRQETSSAAAGPGYDAAVSCEAASAPEPPFLSTGFVAIRPLGIHHCAAETSTSSHSERIKPGIECSLVSGRGGTMKKSVNDLRTFFVLQLIAVLVAGTTAEGQRQETSSAAAGPGYDTAVSCEAASAPEPPFLSTGFVAIRPLGIHHCAAATSTSSHSERIKPGIECSHVSGRGGTMKKSVNDLRTFFVLQLIAVLVAGTTAEGQRQETSSAAAGPGYDAAVSCEAASAPEPPFLSTGFVAIRPLGIHHCAAETSTSSHSERIKPGIECSLVSGRGGTMKKSVNDLRTFFVLQLIAVLVAGTTAEGQRQETSSAAAGPGYDAAVSCEAASAPEPPFLSTGFVAIRPLGIHHCAAATSTSSHSERIKPGIECSLVSGRGGTMKKSVNDLRTFFVLQLTAVLVAGTTAEGQRQETSSAAAGPGYDAAVSCEAASAPEPPFLSTGFVAIRPLGIHHCAAATSTSSHTEGIKPGIECSLVSGRGGTMKKSVNDLRTFFVLQLIAVLVAGTTAEGQRQETSSAAAGPGYDAAVSCEAASAPEPPFLSTGFVAIRPLGIHHCAAATSTSSHTERIKPGIECSLVSGRGGTMKKSVNDLRTFLVLQLIAVLVAGTTAEGQRQETSSAAAGPGYDAAVSCEAASAPEPPFLSTGFVAIRPLGIHHCAAATSTSSHTERIKPGIECSLVSGRGGTMKKSVNDLRTFFVLQLIAVLVAGTTAEGQRQETSSAAAGPGYDAAVSCEAASAPEPPFLSTGFVAIRPLGIHHCAAATSTSSHSERIKPGIECSLVSGRGGTMKKSVNDLRTFFVLQLIAVLVAGTTAEGQRQETSSAAAGPGYDAAVSCEAASAPEPPFLSTGFVAIRPLGIHHCAAATSTSSHSERIKPGIECSLVSGRGGTMKKSVNDLRTFFVLQLIAVLVAGTTAEGQRQETSSAAAGPGYDAAVSCEDASAPEPPFLSTGFVAIRPLRIHLCAAATSTSSPSERIKPGIECSLVSGRGGTMKKSVNDLRTFFVLQLIAVLVAGTTAEGQRQETSSAAAGPGYDAAVSCEAASAPEPPFLSTGFVAIRPLGIHHCAAATSTSSHSERIKPGIECSLVSGRGGTMKKSVNDLRTFFVLQLIAVLVAGTTAEGQRQETSSAAAGPGYDAAVSCEDASAPEPPFLSTGFVAIRPLGIHHCAAATSTSSHSERIKPGIECSLVSGRGGTMKKSVNDLRTFFVLQLIAVLVAGTTAEGQRQETSSAAAGPGYDAAVSCEAASALEPPFLSTGFVAIRPLGIHHCAAATSTSSHTERIKPGIECSLVSGRGGTMKKSVNDLRTFFVLQLIAVLVAGTTAEGQRQETSSAAAGPGYDAAVSCEDASAPEPPFLSTGFVAIRPLGIHHCAAATSTSSHTERIKPGIECSLVSGRGGTMKKSVNDLRTFLVLQLIAVLVAGTTAEGQRQETSSAAAGPGYDAAVSCEAASAPEPPFLSTGFVAIRPLGIHHCAAATSTSSHTERIKPGIECSLVSGRGGTMKKSVNDLRTFFVLQLIAVLVAGTTAEGQRQETSSAAAGPGYDAAVSCEAASAPEPPFLSTGFVAIRPLGIHHCAAATSTSSHSERIKPGIECSLVSGRGGTMKKSVNDLRTFFVLQLIAVLVAGTTAEGQRQETSSAAAGPGYDAAVSCEAASAPEPPFLSTGFVAIRPLGIHHCAAATSTSSHSERIKPGIECSLVSGRGGTMKKSVNDLRTFFVLQLIAVLVAGTTAEGQRQETSSAAAGPEYDAAVSCEDASAPEPPFLSTGFVAIRPLRIHLCAAATSTSSPSERIKPGIECSLVSGRGGTMKKSVNDLRTFFVLQLIAVLVAGTTAEGQRQETSSAAAGPGYDTAVSCEAASAPEPPFLSTGFVAIRPLGIHHCAAATSTSSHSERIKPGIECSHVSGRGGTMKTSVNDLRTFFVLQLIAVLVAGTTAEGQRQETSSAAAGPGYDAAVSCEAASAPEPPFLSTGFVAIRPLGIHHCAAETSTSSHSERIKPGIECSLVSGRGGTMKKSVNDLRTFFVLQLIAVLVAGTTAEGQRQETSSAAAGPGYDTAVSCEAASAPEPPFLSTGFVAIRPLGIRHCAAETSTSSHSERIKPGIECSLVSGRGGTMKKSVNDLRTFFVLQLLAVLVAGTTAEGQRQETSSAAAGPGYDAAVSCEAASAPEPPFLSTGFVAIRPLGIHHCAAATSTSSHSERIKPGIECSLVSGRGGTMKKSVNDLRTFFVLQLTAVLVAGTTAEGQRQETSSAAAGPGYDAAVSCEAASAPEPPFLSTGFVAIRPLGIHHCAAATSTSSHTEGIKPGIECSLVSGRGGTMKKSVNDLRTFFVLQLIAVLVAGTTAEGQRQETSSAAAGPGYDAAVSCEAASAPEPPFLSTGFVAIRPLGIHHCAAATSTSSHTERIKPGIECSLVSGRGGTMKKSVNDLRTFLVLQLIAVLVAGTTAEGQRQETSSAAAGPGYDAAVSCEAASAPEPPFLSTGFVAIRPLGIHHCAAATSTSSHTERIKPGIECSLVSGRGGTMKKSVNDLRTFFVLQLIAVLVAGTTAEGQRQETSSAAAGPGYDAAVSCEDASAPEPPFLSTGFVAIRPLRIHHCAAATSTSSHSERIKPGIECSLVSGRGGTMKKSVNDLRTFFVLQLIAVLVAGTTAEGQRQETSSAAAGPGYNTAVSCQAASAPEPPFLSTGFVAIRPLGIHHCAAATSTSSHSERIKPGIECSHVSGRGGTMKKSVNDSRTFFVLQLIAVLVAGTTAEGQRQETSSAAAGPGYDAAVSCEAASAPEPPFLSTVFVAIRPLGIHHCAAATSTSSHLERINPGIEYSLVTHRSAGGWDDSRGPRKETSSAAAGPGYNAAVSCEAASAPEPPFLSIFFVAIRPLGIHHCAAATSTSSQSERIKPGIEYSLLSGRGCTMKKSVNDLRTFFVLQLIAVLVAGTKAEGQRQETSSAAAGPGYDAAVSCEAASAPEPPFLSTVFVAIRPLGIHHCAAATSTSSHSERIKQGIECSLVSGRGGTMNKSVNDLRTFFVLQLIAVLVAGTTAEGQRQETSSVAAGPGYDAAVSCEAASAPEPPFLSTGFVAIRPLGIHHCAAATSMSSHSERIIPAIECSLFSGRGGAMNKSVNDLRTFFVLQLIVVLVAGTKAEGQRQETSSAAAGPGYDAAVSCEAASAPEPPFLSTGFVAIRPLGIHHCAAATSTSSHSERIKPGIECSLVSGRGGTMKKSVNDLRTFFVLQLIAVLVAGTTAEGQGQETSSAAAGPGYDAAVSCEAASAPEPPFLSTGFVAIRPLGIHHCAAATSTSSHSERIKPGIECSLVSGRGSTMKKSVNDLRTFFVLQLIAVLVAGTTAEGQRQETSSAAAGPGYDAAVSCEAASAPEPPFLSTGFVAIRPLGIHHCAAETSTSSHSERIKPGIECSLLIAVLVAGTTAEGQRQETSSAAAGPGYDAAVSCEAASAPEPPFLSTGFLIAVLVAGTTAEGQRKETSSAAAGPGYNEAVSCEAASPPEPPFLSIFFVAIRPLGIHPCAAATSTSSQSERIKPGIEYSLVSGRGGTMKKSVNDLRTFFVLQLIAVLVAGTTAEGQRQETSSAAAGPGYDAAVSCEAASAPEPPFLSTGFVAIRPLGIHHCAAATSTSSHSERIKQGIECSLVSGRGGTMNKSVNDLRTFFVLQLIAVLVAGTTAEGQRQETSSVAAGPGYDAALSCEAASAPEPPFLSTGFVAIRPLGIHHCAAATSTSSQSERIKPGIEYSLVSGRGGTMKKSVNDLRTFFVLQLIAVLVAGTTAEGQRQETSSAAAGPGYDAAVSCEAASAPEPPFLSTGFVAIRPLGIHHCAAATSTSSHSERIKQGIECSLVSGRGGTMKKSVNDLRTFFVLQLIAVLVAGTTAEGQRQETSSAAAGPGYDAAVSCEAASAPEPPFLSTGFVAIRPLGIHHCAAATSTSSHSERIKPGIECSLVSGRGGTMKKSVNDLRTFFVLQLIAVLVAGTTAEGQRQETSSAAAGPGYDAAVSCEAASAPEPPFLSTGFVAIRPLGIHHCAAETSTSSHSERIKPGIECSLVSGRGGTMKKSVNDLRNLLRSTAHCSAGGWDDSRGPTAGDFFGCGGTWIRCGCIL</sequence>
<evidence type="ECO:0000313" key="2">
    <source>
        <dbReference type="Proteomes" id="UP001321473"/>
    </source>
</evidence>
<keyword evidence="2" id="KW-1185">Reference proteome</keyword>